<evidence type="ECO:0000313" key="2">
    <source>
        <dbReference type="Proteomes" id="UP000182227"/>
    </source>
</evidence>
<dbReference type="AlphaFoldDB" id="A0A0U1D5H1"/>
<proteinExistence type="predicted"/>
<name>A0A0U1D5H1_9MYCO</name>
<dbReference type="GeneID" id="44300464"/>
<sequence length="61" mass="7056">MPSPKPMRSLYRRMHSASEHLRFARDIGDRELVAFWSAKMDGLLDLMLEERAKPVAALQKT</sequence>
<gene>
    <name evidence="1" type="ORF">BN970_01347</name>
</gene>
<evidence type="ECO:0000313" key="1">
    <source>
        <dbReference type="EMBL" id="CQD07179.1"/>
    </source>
</evidence>
<dbReference type="EMBL" id="CTEF01000001">
    <property type="protein sequence ID" value="CQD07179.1"/>
    <property type="molecule type" value="Genomic_DNA"/>
</dbReference>
<reference evidence="1 2" key="1">
    <citation type="submission" date="2015-03" db="EMBL/GenBank/DDBJ databases">
        <authorList>
            <person name="Murphy D."/>
        </authorList>
    </citation>
    <scope>NUCLEOTIDE SEQUENCE [LARGE SCALE GENOMIC DNA]</scope>
    <source>
        <strain evidence="1 2">D16</strain>
    </source>
</reference>
<dbReference type="Proteomes" id="UP000182227">
    <property type="component" value="Unassembled WGS sequence"/>
</dbReference>
<dbReference type="RefSeq" id="WP_133057908.1">
    <property type="nucleotide sequence ID" value="NZ_JACKVA010000035.1"/>
</dbReference>
<accession>A0A0U1D5H1</accession>
<organism evidence="1 2">
    <name type="scientific">Mycolicibacterium conceptionense</name>
    <dbReference type="NCBI Taxonomy" id="451644"/>
    <lineage>
        <taxon>Bacteria</taxon>
        <taxon>Bacillati</taxon>
        <taxon>Actinomycetota</taxon>
        <taxon>Actinomycetes</taxon>
        <taxon>Mycobacteriales</taxon>
        <taxon>Mycobacteriaceae</taxon>
        <taxon>Mycolicibacterium</taxon>
    </lineage>
</organism>
<protein>
    <submittedName>
        <fullName evidence="1">Uncharacterized protein</fullName>
    </submittedName>
</protein>